<evidence type="ECO:0000313" key="1">
    <source>
        <dbReference type="EMBL" id="TVP41109.1"/>
    </source>
</evidence>
<organism evidence="1 2">
    <name type="scientific">Candidatus Nitrosocosmicus arcticus</name>
    <dbReference type="NCBI Taxonomy" id="2035267"/>
    <lineage>
        <taxon>Archaea</taxon>
        <taxon>Nitrososphaerota</taxon>
        <taxon>Nitrososphaeria</taxon>
        <taxon>Nitrososphaerales</taxon>
        <taxon>Nitrososphaeraceae</taxon>
        <taxon>Candidatus Nitrosocosmicus</taxon>
    </lineage>
</organism>
<keyword evidence="2" id="KW-1185">Reference proteome</keyword>
<reference evidence="1 2" key="1">
    <citation type="journal article" date="2019" name="Front. Microbiol.">
        <title>Ammonia Oxidation by the Arctic Terrestrial Thaumarchaeote Candidatus Nitrosocosmicus arcticus Is Stimulated by Increasing Temperatures.</title>
        <authorList>
            <person name="Alves R.J.E."/>
            <person name="Kerou M."/>
            <person name="Zappe A."/>
            <person name="Bittner R."/>
            <person name="Abby S.S."/>
            <person name="Schmidt H.A."/>
            <person name="Pfeifer K."/>
            <person name="Schleper C."/>
        </authorList>
    </citation>
    <scope>NUCLEOTIDE SEQUENCE [LARGE SCALE GENOMIC DNA]</scope>
    <source>
        <strain evidence="1 2">Kfb</strain>
    </source>
</reference>
<dbReference type="Proteomes" id="UP000315289">
    <property type="component" value="Unassembled WGS sequence"/>
</dbReference>
<dbReference type="AlphaFoldDB" id="A0A557SWX3"/>
<comment type="caution">
    <text evidence="1">The sequence shown here is derived from an EMBL/GenBank/DDBJ whole genome shotgun (WGS) entry which is preliminary data.</text>
</comment>
<gene>
    <name evidence="1" type="ORF">NARC_40070</name>
</gene>
<protein>
    <submittedName>
        <fullName evidence="1">Uncharacterized protein</fullName>
    </submittedName>
</protein>
<sequence>MTKSSSVIIYGCIFSFDVPNSNEYVVKRDAYWMRLRIQNALRENSR</sequence>
<accession>A0A557SWX3</accession>
<proteinExistence type="predicted"/>
<dbReference type="EMBL" id="VOAH01000004">
    <property type="protein sequence ID" value="TVP41109.1"/>
    <property type="molecule type" value="Genomic_DNA"/>
</dbReference>
<name>A0A557SWX3_9ARCH</name>
<evidence type="ECO:0000313" key="2">
    <source>
        <dbReference type="Proteomes" id="UP000315289"/>
    </source>
</evidence>